<accession>A0A645IEN7</accession>
<evidence type="ECO:0000313" key="1">
    <source>
        <dbReference type="EMBL" id="MPN48919.1"/>
    </source>
</evidence>
<protein>
    <submittedName>
        <fullName evidence="1">Uncharacterized protein</fullName>
    </submittedName>
</protein>
<sequence length="110" mass="11836">MGGLDNQIRHALGDELVHSGSYIVDADSFPLQLPNDHTAGESPPDQAVRASGGNGLFDGFNGVLSRLVMAGAEAYCQDGLFRCHLYPPFIIALKLRANKKTALKRAAVYH</sequence>
<gene>
    <name evidence="1" type="ORF">SDC9_196532</name>
</gene>
<name>A0A645IEN7_9ZZZZ</name>
<proteinExistence type="predicted"/>
<dbReference type="AlphaFoldDB" id="A0A645IEN7"/>
<dbReference type="EMBL" id="VSSQ01111673">
    <property type="protein sequence ID" value="MPN48919.1"/>
    <property type="molecule type" value="Genomic_DNA"/>
</dbReference>
<comment type="caution">
    <text evidence="1">The sequence shown here is derived from an EMBL/GenBank/DDBJ whole genome shotgun (WGS) entry which is preliminary data.</text>
</comment>
<reference evidence="1" key="1">
    <citation type="submission" date="2019-08" db="EMBL/GenBank/DDBJ databases">
        <authorList>
            <person name="Kucharzyk K."/>
            <person name="Murdoch R.W."/>
            <person name="Higgins S."/>
            <person name="Loffler F."/>
        </authorList>
    </citation>
    <scope>NUCLEOTIDE SEQUENCE</scope>
</reference>
<organism evidence="1">
    <name type="scientific">bioreactor metagenome</name>
    <dbReference type="NCBI Taxonomy" id="1076179"/>
    <lineage>
        <taxon>unclassified sequences</taxon>
        <taxon>metagenomes</taxon>
        <taxon>ecological metagenomes</taxon>
    </lineage>
</organism>